<protein>
    <submittedName>
        <fullName evidence="2">F-box/LRR-repeat protein</fullName>
    </submittedName>
</protein>
<comment type="caution">
    <text evidence="2">The sequence shown here is derived from an EMBL/GenBank/DDBJ whole genome shotgun (WGS) entry which is preliminary data.</text>
</comment>
<evidence type="ECO:0000313" key="2">
    <source>
        <dbReference type="EMBL" id="OMP03383.1"/>
    </source>
</evidence>
<evidence type="ECO:0000259" key="1">
    <source>
        <dbReference type="SMART" id="SM00579"/>
    </source>
</evidence>
<dbReference type="OMA" id="PRESKIC"/>
<dbReference type="STRING" id="210143.A0A1R3K8I5"/>
<dbReference type="OrthoDB" id="650312at2759"/>
<dbReference type="InterPro" id="IPR001810">
    <property type="entry name" value="F-box_dom"/>
</dbReference>
<dbReference type="Proteomes" id="UP000188268">
    <property type="component" value="Unassembled WGS sequence"/>
</dbReference>
<dbReference type="PANTHER" id="PTHR31293">
    <property type="entry name" value="RNI-LIKE SUPERFAMILY PROTEIN"/>
    <property type="match status" value="1"/>
</dbReference>
<dbReference type="InterPro" id="IPR055411">
    <property type="entry name" value="LRR_FXL15/At3g58940/PEG3-like"/>
</dbReference>
<dbReference type="Pfam" id="PF08387">
    <property type="entry name" value="FBD"/>
    <property type="match status" value="1"/>
</dbReference>
<dbReference type="Gene3D" id="3.80.10.10">
    <property type="entry name" value="Ribonuclease Inhibitor"/>
    <property type="match status" value="1"/>
</dbReference>
<proteinExistence type="predicted"/>
<dbReference type="InterPro" id="IPR006566">
    <property type="entry name" value="FBD"/>
</dbReference>
<organism evidence="2 3">
    <name type="scientific">Corchorus capsularis</name>
    <name type="common">Jute</name>
    <dbReference type="NCBI Taxonomy" id="210143"/>
    <lineage>
        <taxon>Eukaryota</taxon>
        <taxon>Viridiplantae</taxon>
        <taxon>Streptophyta</taxon>
        <taxon>Embryophyta</taxon>
        <taxon>Tracheophyta</taxon>
        <taxon>Spermatophyta</taxon>
        <taxon>Magnoliopsida</taxon>
        <taxon>eudicotyledons</taxon>
        <taxon>Gunneridae</taxon>
        <taxon>Pentapetalae</taxon>
        <taxon>rosids</taxon>
        <taxon>malvids</taxon>
        <taxon>Malvales</taxon>
        <taxon>Malvaceae</taxon>
        <taxon>Grewioideae</taxon>
        <taxon>Apeibeae</taxon>
        <taxon>Corchorus</taxon>
    </lineage>
</organism>
<dbReference type="SUPFAM" id="SSF52058">
    <property type="entry name" value="L domain-like"/>
    <property type="match status" value="1"/>
</dbReference>
<dbReference type="SUPFAM" id="SSF81383">
    <property type="entry name" value="F-box domain"/>
    <property type="match status" value="1"/>
</dbReference>
<dbReference type="AlphaFoldDB" id="A0A1R3K8I5"/>
<dbReference type="Pfam" id="PF00646">
    <property type="entry name" value="F-box"/>
    <property type="match status" value="1"/>
</dbReference>
<reference evidence="2 3" key="1">
    <citation type="submission" date="2013-09" db="EMBL/GenBank/DDBJ databases">
        <title>Corchorus capsularis genome sequencing.</title>
        <authorList>
            <person name="Alam M."/>
            <person name="Haque M.S."/>
            <person name="Islam M.S."/>
            <person name="Emdad E.M."/>
            <person name="Islam M.M."/>
            <person name="Ahmed B."/>
            <person name="Halim A."/>
            <person name="Hossen Q.M.M."/>
            <person name="Hossain M.Z."/>
            <person name="Ahmed R."/>
            <person name="Khan M.M."/>
            <person name="Islam R."/>
            <person name="Rashid M.M."/>
            <person name="Khan S.A."/>
            <person name="Rahman M.S."/>
            <person name="Alam M."/>
        </authorList>
    </citation>
    <scope>NUCLEOTIDE SEQUENCE [LARGE SCALE GENOMIC DNA]</scope>
    <source>
        <strain evidence="3">cv. CVL-1</strain>
        <tissue evidence="2">Whole seedling</tissue>
    </source>
</reference>
<name>A0A1R3K8I5_COCAP</name>
<accession>A0A1R3K8I5</accession>
<dbReference type="SMART" id="SM00579">
    <property type="entry name" value="FBD"/>
    <property type="match status" value="1"/>
</dbReference>
<sequence length="433" mass="49989">MDRLSDLPDFLLSDILSRLPTTAEAARTSVLSTRWRYLFPSATTLIFICDRRVSDHFVAFVDRVLLLHSRAPIKRFALAFRDEIAFEIDLVCGWISHVLERGVEKLYFETRRERTANVLPTRFFTSKTLTKLTLCGLCNVIIPNEVCFSSLKSLHLEAVSFKERDSVQCILSGCIVLEDLFIVNYIPMHFPWELSISNLSLKWLTIMGFDSETLRITVDAPSLVYLRLSGLNAESYSLINLQSLVIVDFQDMVFGVEFWIDVFLDDNDNILQPRDIAVDLLTGIRNVQSLRLSSYFLRIFTLFDEPLLEYQNLVVLEIRNSDDECKGGLSQLLRMTPKLRTLIFRWGVFEQLTWDPTEKVASCLFSHLKVIEIYSFDGHQTTQMDMIQYFLKNASVLESLKVRPKKNVQEQTEIAKKLLTLPRESKICNVEII</sequence>
<dbReference type="Pfam" id="PF24758">
    <property type="entry name" value="LRR_At5g56370"/>
    <property type="match status" value="1"/>
</dbReference>
<evidence type="ECO:0000313" key="3">
    <source>
        <dbReference type="Proteomes" id="UP000188268"/>
    </source>
</evidence>
<dbReference type="InterPro" id="IPR055294">
    <property type="entry name" value="FBL60-like"/>
</dbReference>
<dbReference type="InterPro" id="IPR036047">
    <property type="entry name" value="F-box-like_dom_sf"/>
</dbReference>
<dbReference type="PANTHER" id="PTHR31293:SF12">
    <property type="entry name" value="RNI-LIKE SUPERFAMILY PROTEIN"/>
    <property type="match status" value="1"/>
</dbReference>
<gene>
    <name evidence="2" type="ORF">CCACVL1_02444</name>
</gene>
<dbReference type="Gramene" id="OMP03383">
    <property type="protein sequence ID" value="OMP03383"/>
    <property type="gene ID" value="CCACVL1_02444"/>
</dbReference>
<feature type="domain" description="FBD" evidence="1">
    <location>
        <begin position="362"/>
        <end position="433"/>
    </location>
</feature>
<keyword evidence="3" id="KW-1185">Reference proteome</keyword>
<dbReference type="InterPro" id="IPR032675">
    <property type="entry name" value="LRR_dom_sf"/>
</dbReference>
<dbReference type="EMBL" id="AWWV01006068">
    <property type="protein sequence ID" value="OMP03383.1"/>
    <property type="molecule type" value="Genomic_DNA"/>
</dbReference>